<gene>
    <name evidence="1" type="ORF">ENG63_07825</name>
</gene>
<proteinExistence type="predicted"/>
<dbReference type="Proteomes" id="UP000886289">
    <property type="component" value="Unassembled WGS sequence"/>
</dbReference>
<name>A0A7C0Y7Y7_DESA2</name>
<reference evidence="1" key="1">
    <citation type="journal article" date="2020" name="mSystems">
        <title>Genome- and Community-Level Interaction Insights into Carbon Utilization and Element Cycling Functions of Hydrothermarchaeota in Hydrothermal Sediment.</title>
        <authorList>
            <person name="Zhou Z."/>
            <person name="Liu Y."/>
            <person name="Xu W."/>
            <person name="Pan J."/>
            <person name="Luo Z.H."/>
            <person name="Li M."/>
        </authorList>
    </citation>
    <scope>NUCLEOTIDE SEQUENCE [LARGE SCALE GENOMIC DNA]</scope>
    <source>
        <strain evidence="1">HyVt-233</strain>
    </source>
</reference>
<sequence length="120" mass="14635">MEKIVEKILNLDGVKGVWFIEGEKIIERLILPLDPETSRRLKRIFSRLFLFFQERNIKKEIGVVFKHDYLFFKPTNMGWFTIWIKRETETSLALLRMEIEVILSEINKQKWSLLKKFKFW</sequence>
<evidence type="ECO:0000313" key="1">
    <source>
        <dbReference type="EMBL" id="HDD44750.1"/>
    </source>
</evidence>
<protein>
    <recommendedName>
        <fullName evidence="2">Roadblock/LAMTOR2 domain-containing protein</fullName>
    </recommendedName>
</protein>
<evidence type="ECO:0008006" key="2">
    <source>
        <dbReference type="Google" id="ProtNLM"/>
    </source>
</evidence>
<accession>A0A7C0Y7Y7</accession>
<dbReference type="EMBL" id="DRBS01000291">
    <property type="protein sequence ID" value="HDD44750.1"/>
    <property type="molecule type" value="Genomic_DNA"/>
</dbReference>
<dbReference type="AlphaFoldDB" id="A0A7C0Y7Y7"/>
<organism evidence="1">
    <name type="scientific">Desulfofervidus auxilii</name>
    <dbReference type="NCBI Taxonomy" id="1621989"/>
    <lineage>
        <taxon>Bacteria</taxon>
        <taxon>Pseudomonadati</taxon>
        <taxon>Thermodesulfobacteriota</taxon>
        <taxon>Candidatus Desulfofervidia</taxon>
        <taxon>Candidatus Desulfofervidales</taxon>
        <taxon>Candidatus Desulfofervidaceae</taxon>
        <taxon>Candidatus Desulfofervidus</taxon>
    </lineage>
</organism>
<comment type="caution">
    <text evidence="1">The sequence shown here is derived from an EMBL/GenBank/DDBJ whole genome shotgun (WGS) entry which is preliminary data.</text>
</comment>